<protein>
    <recommendedName>
        <fullName evidence="2">Alginate export domain-containing protein</fullName>
    </recommendedName>
</protein>
<gene>
    <name evidence="3" type="ORF">Q766_07005</name>
</gene>
<sequence length="457" mass="52276">MKRFCLIFSLLVFVFAVKAQQSVNFQKLRYDDDFSYLKKDSAKTWYKKLKYTPLSSDGSTYISAGGEVRYQYQYFKNENWGDAPKDNDGYVLTRYLFHTDLKVGSHFRAFFQLQSSLADGRIDPSPVDQNVLDVHQLFFDANLYGKESESLILRAGRQEMLYGSQRIIAVREGPNNRLAFDGVKAMLKRKNFKTDAFYTHPVVNRPEIFNDHFNKNTKLWGSYSTFNAVPVLHNIDLYYLGLWKRNTVLDDGQGKERRHSLGTRIWKSKGNFTYDFEGLYQFGKLGAANIMAWTVSSNTAYRFENIKFKPTFSLKTEAISGNRNYGDGTVETFNPLFPRGAYFGLAALVGPSNMIDLHPSIQLQLLPDLSLTTDCDFFWRMSKNDGIYAPNLSLIYYGAANNNAYTGTQLAANFDYTANDFLSFTLEGTWFAPGDYLKQSSPGKNVYFTAVTAQFKF</sequence>
<dbReference type="STRING" id="1121898.GCA_000422725_00251"/>
<evidence type="ECO:0000256" key="1">
    <source>
        <dbReference type="SAM" id="SignalP"/>
    </source>
</evidence>
<organism evidence="3 4">
    <name type="scientific">Flavobacterium subsaxonicum WB 4.1-42 = DSM 21790</name>
    <dbReference type="NCBI Taxonomy" id="1121898"/>
    <lineage>
        <taxon>Bacteria</taxon>
        <taxon>Pseudomonadati</taxon>
        <taxon>Bacteroidota</taxon>
        <taxon>Flavobacteriia</taxon>
        <taxon>Flavobacteriales</taxon>
        <taxon>Flavobacteriaceae</taxon>
        <taxon>Flavobacterium</taxon>
    </lineage>
</organism>
<proteinExistence type="predicted"/>
<feature type="domain" description="Alginate export" evidence="2">
    <location>
        <begin position="61"/>
        <end position="442"/>
    </location>
</feature>
<comment type="caution">
    <text evidence="3">The sequence shown here is derived from an EMBL/GenBank/DDBJ whole genome shotgun (WGS) entry which is preliminary data.</text>
</comment>
<accession>A0A0A2MQ84</accession>
<dbReference type="AlphaFoldDB" id="A0A0A2MQ84"/>
<dbReference type="Proteomes" id="UP000030111">
    <property type="component" value="Unassembled WGS sequence"/>
</dbReference>
<dbReference type="RefSeq" id="WP_026991722.1">
    <property type="nucleotide sequence ID" value="NZ_JRLY01000004.1"/>
</dbReference>
<reference evidence="3 4" key="1">
    <citation type="submission" date="2013-09" db="EMBL/GenBank/DDBJ databases">
        <authorList>
            <person name="Zeng Z."/>
            <person name="Chen C."/>
        </authorList>
    </citation>
    <scope>NUCLEOTIDE SEQUENCE [LARGE SCALE GENOMIC DNA]</scope>
    <source>
        <strain evidence="3 4">WB 4.1-42</strain>
    </source>
</reference>
<evidence type="ECO:0000259" key="2">
    <source>
        <dbReference type="Pfam" id="PF13372"/>
    </source>
</evidence>
<dbReference type="InterPro" id="IPR025388">
    <property type="entry name" value="Alginate_export_dom"/>
</dbReference>
<feature type="chain" id="PRO_5001992497" description="Alginate export domain-containing protein" evidence="1">
    <location>
        <begin position="20"/>
        <end position="457"/>
    </location>
</feature>
<evidence type="ECO:0000313" key="4">
    <source>
        <dbReference type="Proteomes" id="UP000030111"/>
    </source>
</evidence>
<dbReference type="Gene3D" id="2.40.160.100">
    <property type="match status" value="1"/>
</dbReference>
<evidence type="ECO:0000313" key="3">
    <source>
        <dbReference type="EMBL" id="KGO93701.1"/>
    </source>
</evidence>
<feature type="signal peptide" evidence="1">
    <location>
        <begin position="1"/>
        <end position="19"/>
    </location>
</feature>
<dbReference type="EMBL" id="JRLY01000004">
    <property type="protein sequence ID" value="KGO93701.1"/>
    <property type="molecule type" value="Genomic_DNA"/>
</dbReference>
<name>A0A0A2MQ84_9FLAO</name>
<dbReference type="eggNOG" id="COG3637">
    <property type="taxonomic scope" value="Bacteria"/>
</dbReference>
<dbReference type="Pfam" id="PF13372">
    <property type="entry name" value="Alginate_exp"/>
    <property type="match status" value="1"/>
</dbReference>
<dbReference type="InterPro" id="IPR053728">
    <property type="entry name" value="Alginate_Permeability_Chnl"/>
</dbReference>
<dbReference type="OrthoDB" id="311329at2"/>
<keyword evidence="4" id="KW-1185">Reference proteome</keyword>
<keyword evidence="1" id="KW-0732">Signal</keyword>